<evidence type="ECO:0000256" key="1">
    <source>
        <dbReference type="ARBA" id="ARBA00022553"/>
    </source>
</evidence>
<dbReference type="AlphaFoldDB" id="A0A5C4XK82"/>
<comment type="caution">
    <text evidence="6">The sequence shown here is derived from an EMBL/GenBank/DDBJ whole genome shotgun (WGS) entry which is preliminary data.</text>
</comment>
<evidence type="ECO:0000256" key="3">
    <source>
        <dbReference type="ARBA" id="ARBA00023163"/>
    </source>
</evidence>
<feature type="domain" description="Response regulatory" evidence="5">
    <location>
        <begin position="8"/>
        <end position="120"/>
    </location>
</feature>
<dbReference type="CDD" id="cd00156">
    <property type="entry name" value="REC"/>
    <property type="match status" value="1"/>
</dbReference>
<evidence type="ECO:0000256" key="4">
    <source>
        <dbReference type="PROSITE-ProRule" id="PRU00169"/>
    </source>
</evidence>
<evidence type="ECO:0000313" key="6">
    <source>
        <dbReference type="EMBL" id="TNM63975.1"/>
    </source>
</evidence>
<dbReference type="InterPro" id="IPR001789">
    <property type="entry name" value="Sig_transdc_resp-reg_receiver"/>
</dbReference>
<keyword evidence="1 4" id="KW-0597">Phosphoprotein</keyword>
<dbReference type="EMBL" id="VDMN01000002">
    <property type="protein sequence ID" value="TNM63975.1"/>
    <property type="molecule type" value="Genomic_DNA"/>
</dbReference>
<organism evidence="6 7">
    <name type="scientific">Aliirhizobium smilacinae</name>
    <dbReference type="NCBI Taxonomy" id="1395944"/>
    <lineage>
        <taxon>Bacteria</taxon>
        <taxon>Pseudomonadati</taxon>
        <taxon>Pseudomonadota</taxon>
        <taxon>Alphaproteobacteria</taxon>
        <taxon>Hyphomicrobiales</taxon>
        <taxon>Rhizobiaceae</taxon>
        <taxon>Aliirhizobium</taxon>
    </lineage>
</organism>
<dbReference type="Pfam" id="PF00072">
    <property type="entry name" value="Response_reg"/>
    <property type="match status" value="1"/>
</dbReference>
<evidence type="ECO:0000259" key="5">
    <source>
        <dbReference type="PROSITE" id="PS50110"/>
    </source>
</evidence>
<proteinExistence type="predicted"/>
<evidence type="ECO:0000256" key="2">
    <source>
        <dbReference type="ARBA" id="ARBA00023015"/>
    </source>
</evidence>
<dbReference type="Proteomes" id="UP000311605">
    <property type="component" value="Unassembled WGS sequence"/>
</dbReference>
<keyword evidence="3" id="KW-0804">Transcription</keyword>
<dbReference type="SUPFAM" id="SSF52172">
    <property type="entry name" value="CheY-like"/>
    <property type="match status" value="1"/>
</dbReference>
<sequence length="123" mass="13731">MQNEEAETILVASSDALQRSVIAKYLRECGYSVIEATSLEEAKVAIGHYEIDVVVSDTEMRDGTGFDLSTHIRSKSRSIEIILTQSLVKTAQVAGDLCEQGPLEQPYHPQRLVDEIKRLRALR</sequence>
<gene>
    <name evidence="6" type="ORF">FHP24_14435</name>
</gene>
<dbReference type="SMART" id="SM00448">
    <property type="entry name" value="REC"/>
    <property type="match status" value="1"/>
</dbReference>
<dbReference type="PROSITE" id="PS50110">
    <property type="entry name" value="RESPONSE_REGULATORY"/>
    <property type="match status" value="1"/>
</dbReference>
<dbReference type="Gene3D" id="3.40.50.2300">
    <property type="match status" value="1"/>
</dbReference>
<dbReference type="InterPro" id="IPR011006">
    <property type="entry name" value="CheY-like_superfamily"/>
</dbReference>
<dbReference type="RefSeq" id="WP_139676878.1">
    <property type="nucleotide sequence ID" value="NZ_VDMN01000002.1"/>
</dbReference>
<dbReference type="OrthoDB" id="7210814at2"/>
<evidence type="ECO:0000313" key="7">
    <source>
        <dbReference type="Proteomes" id="UP000311605"/>
    </source>
</evidence>
<dbReference type="PANTHER" id="PTHR44591">
    <property type="entry name" value="STRESS RESPONSE REGULATOR PROTEIN 1"/>
    <property type="match status" value="1"/>
</dbReference>
<dbReference type="GO" id="GO:0000160">
    <property type="term" value="P:phosphorelay signal transduction system"/>
    <property type="evidence" value="ECO:0007669"/>
    <property type="project" value="InterPro"/>
</dbReference>
<protein>
    <submittedName>
        <fullName evidence="6">Response regulator</fullName>
    </submittedName>
</protein>
<name>A0A5C4XK82_9HYPH</name>
<dbReference type="PANTHER" id="PTHR44591:SF3">
    <property type="entry name" value="RESPONSE REGULATORY DOMAIN-CONTAINING PROTEIN"/>
    <property type="match status" value="1"/>
</dbReference>
<accession>A0A5C4XK82</accession>
<dbReference type="InterPro" id="IPR050595">
    <property type="entry name" value="Bact_response_regulator"/>
</dbReference>
<feature type="modified residue" description="4-aspartylphosphate" evidence="4">
    <location>
        <position position="57"/>
    </location>
</feature>
<reference evidence="6 7" key="1">
    <citation type="submission" date="2019-06" db="EMBL/GenBank/DDBJ databases">
        <title>The draft genome of Rhizobium smilacinae PTYR-5.</title>
        <authorList>
            <person name="Liu L."/>
            <person name="Li L."/>
            <person name="Zhang X."/>
        </authorList>
    </citation>
    <scope>NUCLEOTIDE SEQUENCE [LARGE SCALE GENOMIC DNA]</scope>
    <source>
        <strain evidence="6 7">PTYR-5</strain>
    </source>
</reference>
<keyword evidence="7" id="KW-1185">Reference proteome</keyword>
<keyword evidence="2" id="KW-0805">Transcription regulation</keyword>